<keyword evidence="11" id="KW-1185">Reference proteome</keyword>
<dbReference type="PANTHER" id="PTHR13172">
    <property type="entry name" value="MITOCHONDRIAL IMPORT INNER MEMBRANE TRANSLOCASE SUBUNIT TIM9B"/>
    <property type="match status" value="1"/>
</dbReference>
<dbReference type="AlphaFoldDB" id="A0A210QRJ5"/>
<reference evidence="10 11" key="1">
    <citation type="journal article" date="2017" name="Nat. Ecol. Evol.">
        <title>Scallop genome provides insights into evolution of bilaterian karyotype and development.</title>
        <authorList>
            <person name="Wang S."/>
            <person name="Zhang J."/>
            <person name="Jiao W."/>
            <person name="Li J."/>
            <person name="Xun X."/>
            <person name="Sun Y."/>
            <person name="Guo X."/>
            <person name="Huan P."/>
            <person name="Dong B."/>
            <person name="Zhang L."/>
            <person name="Hu X."/>
            <person name="Sun X."/>
            <person name="Wang J."/>
            <person name="Zhao C."/>
            <person name="Wang Y."/>
            <person name="Wang D."/>
            <person name="Huang X."/>
            <person name="Wang R."/>
            <person name="Lv J."/>
            <person name="Li Y."/>
            <person name="Zhang Z."/>
            <person name="Liu B."/>
            <person name="Lu W."/>
            <person name="Hui Y."/>
            <person name="Liang J."/>
            <person name="Zhou Z."/>
            <person name="Hou R."/>
            <person name="Li X."/>
            <person name="Liu Y."/>
            <person name="Li H."/>
            <person name="Ning X."/>
            <person name="Lin Y."/>
            <person name="Zhao L."/>
            <person name="Xing Q."/>
            <person name="Dou J."/>
            <person name="Li Y."/>
            <person name="Mao J."/>
            <person name="Guo H."/>
            <person name="Dou H."/>
            <person name="Li T."/>
            <person name="Mu C."/>
            <person name="Jiang W."/>
            <person name="Fu Q."/>
            <person name="Fu X."/>
            <person name="Miao Y."/>
            <person name="Liu J."/>
            <person name="Yu Q."/>
            <person name="Li R."/>
            <person name="Liao H."/>
            <person name="Li X."/>
            <person name="Kong Y."/>
            <person name="Jiang Z."/>
            <person name="Chourrout D."/>
            <person name="Li R."/>
            <person name="Bao Z."/>
        </authorList>
    </citation>
    <scope>NUCLEOTIDE SEQUENCE [LARGE SCALE GENOMIC DNA]</scope>
    <source>
        <strain evidence="10 11">PY_sf001</strain>
    </source>
</reference>
<evidence type="ECO:0000256" key="4">
    <source>
        <dbReference type="ARBA" id="ARBA00022927"/>
    </source>
</evidence>
<dbReference type="GO" id="GO:0005743">
    <property type="term" value="C:mitochondrial inner membrane"/>
    <property type="evidence" value="ECO:0007669"/>
    <property type="project" value="UniProtKB-SubCell"/>
</dbReference>
<dbReference type="GO" id="GO:0046872">
    <property type="term" value="F:metal ion binding"/>
    <property type="evidence" value="ECO:0007669"/>
    <property type="project" value="UniProtKB-KW"/>
</dbReference>
<evidence type="ECO:0000313" key="10">
    <source>
        <dbReference type="EMBL" id="OWF51354.1"/>
    </source>
</evidence>
<dbReference type="InterPro" id="IPR050673">
    <property type="entry name" value="Mito_inner_translocase_sub"/>
</dbReference>
<dbReference type="Pfam" id="PF02953">
    <property type="entry name" value="zf-Tim10_DDP"/>
    <property type="match status" value="1"/>
</dbReference>
<keyword evidence="7 8" id="KW-1015">Disulfide bond</keyword>
<evidence type="ECO:0000256" key="8">
    <source>
        <dbReference type="RuleBase" id="RU367043"/>
    </source>
</evidence>
<keyword evidence="8" id="KW-0999">Mitochondrion inner membrane</keyword>
<keyword evidence="6 8" id="KW-0496">Mitochondrion</keyword>
<evidence type="ECO:0000256" key="1">
    <source>
        <dbReference type="ARBA" id="ARBA00022448"/>
    </source>
</evidence>
<evidence type="ECO:0000256" key="7">
    <source>
        <dbReference type="ARBA" id="ARBA00023157"/>
    </source>
</evidence>
<comment type="similarity">
    <text evidence="8">Belongs to the small Tim family.</text>
</comment>
<evidence type="ECO:0000256" key="5">
    <source>
        <dbReference type="ARBA" id="ARBA00023010"/>
    </source>
</evidence>
<dbReference type="SUPFAM" id="SSF144122">
    <property type="entry name" value="Tim10-like"/>
    <property type="match status" value="1"/>
</dbReference>
<dbReference type="STRING" id="6573.A0A210QRJ5"/>
<name>A0A210QRJ5_MIZYE</name>
<protein>
    <recommendedName>
        <fullName evidence="8">Mitochondrial import inner membrane translocase subunit</fullName>
    </recommendedName>
</protein>
<dbReference type="Gene3D" id="1.10.287.810">
    <property type="entry name" value="Mitochondrial import inner membrane translocase subunit tim13 like domains"/>
    <property type="match status" value="1"/>
</dbReference>
<keyword evidence="1 8" id="KW-0813">Transport</keyword>
<comment type="subcellular location">
    <subcellularLocation>
        <location evidence="8">Mitochondrion inner membrane</location>
        <topology evidence="8">Peripheral membrane protein</topology>
        <orientation evidence="8">Intermembrane side</orientation>
    </subcellularLocation>
</comment>
<comment type="caution">
    <text evidence="10">The sequence shown here is derived from an EMBL/GenBank/DDBJ whole genome shotgun (WGS) entry which is preliminary data.</text>
</comment>
<proteinExistence type="inferred from homology"/>
<keyword evidence="8" id="KW-0472">Membrane</keyword>
<accession>A0A210QRJ5</accession>
<sequence>MAGIDPNMMMEGNWKAFLSTYNKVTEHCFLDCVHDFSTRKVSQIETSCASNCLQKYLHVSQRVDLKTMEIQTVKTKETETSSSNS</sequence>
<dbReference type="OrthoDB" id="1551503at2759"/>
<evidence type="ECO:0000259" key="9">
    <source>
        <dbReference type="Pfam" id="PF02953"/>
    </source>
</evidence>
<keyword evidence="4 8" id="KW-0653">Protein transport</keyword>
<feature type="domain" description="Tim10-like" evidence="9">
    <location>
        <begin position="8"/>
        <end position="64"/>
    </location>
</feature>
<keyword evidence="2" id="KW-0479">Metal-binding</keyword>
<evidence type="ECO:0000256" key="3">
    <source>
        <dbReference type="ARBA" id="ARBA00022833"/>
    </source>
</evidence>
<organism evidence="10 11">
    <name type="scientific">Mizuhopecten yessoensis</name>
    <name type="common">Japanese scallop</name>
    <name type="synonym">Patinopecten yessoensis</name>
    <dbReference type="NCBI Taxonomy" id="6573"/>
    <lineage>
        <taxon>Eukaryota</taxon>
        <taxon>Metazoa</taxon>
        <taxon>Spiralia</taxon>
        <taxon>Lophotrochozoa</taxon>
        <taxon>Mollusca</taxon>
        <taxon>Bivalvia</taxon>
        <taxon>Autobranchia</taxon>
        <taxon>Pteriomorphia</taxon>
        <taxon>Pectinida</taxon>
        <taxon>Pectinoidea</taxon>
        <taxon>Pectinidae</taxon>
        <taxon>Mizuhopecten</taxon>
    </lineage>
</organism>
<keyword evidence="8" id="KW-0143">Chaperone</keyword>
<keyword evidence="3" id="KW-0862">Zinc</keyword>
<evidence type="ECO:0000256" key="6">
    <source>
        <dbReference type="ARBA" id="ARBA00023128"/>
    </source>
</evidence>
<dbReference type="EMBL" id="NEDP02002277">
    <property type="protein sequence ID" value="OWF51354.1"/>
    <property type="molecule type" value="Genomic_DNA"/>
</dbReference>
<comment type="subunit">
    <text evidence="8">Heterohexamer.</text>
</comment>
<dbReference type="InterPro" id="IPR035427">
    <property type="entry name" value="Tim10-like_dom_sf"/>
</dbReference>
<evidence type="ECO:0000313" key="11">
    <source>
        <dbReference type="Proteomes" id="UP000242188"/>
    </source>
</evidence>
<dbReference type="InterPro" id="IPR004217">
    <property type="entry name" value="Tim10-like"/>
</dbReference>
<keyword evidence="5 8" id="KW-0811">Translocation</keyword>
<evidence type="ECO:0000256" key="2">
    <source>
        <dbReference type="ARBA" id="ARBA00022723"/>
    </source>
</evidence>
<dbReference type="GO" id="GO:0015031">
    <property type="term" value="P:protein transport"/>
    <property type="evidence" value="ECO:0007669"/>
    <property type="project" value="UniProtKB-KW"/>
</dbReference>
<gene>
    <name evidence="10" type="ORF">KP79_PYT09869</name>
</gene>
<comment type="domain">
    <text evidence="8">The twin CX3C motif contains 4 conserved Cys residues that form 2 disulfide bonds in the mitochondrial intermembrane space.</text>
</comment>
<comment type="function">
    <text evidence="8">Mitochondrial intermembrane chaperone that participates in the import and insertion of some multi-pass transmembrane proteins into the mitochondrial inner membrane. Also required for the transfer of beta-barrel precursors from the TOM complex to the sorting and assembly machinery (SAM complex) of the outer membrane. Acts as a chaperone-like protein that protects the hydrophobic precursors from aggregation and guide them through the mitochondrial intermembrane space.</text>
</comment>
<dbReference type="Proteomes" id="UP000242188">
    <property type="component" value="Unassembled WGS sequence"/>
</dbReference>